<dbReference type="InterPro" id="IPR036737">
    <property type="entry name" value="OmpA-like_sf"/>
</dbReference>
<proteinExistence type="predicted"/>
<dbReference type="Gene3D" id="3.30.1330.60">
    <property type="entry name" value="OmpA-like domain"/>
    <property type="match status" value="1"/>
</dbReference>
<protein>
    <submittedName>
        <fullName evidence="1">Cell envelope biogenesis protein OmpA</fullName>
    </submittedName>
</protein>
<gene>
    <name evidence="1" type="ORF">EHQ31_07005</name>
</gene>
<organism evidence="1 2">
    <name type="scientific">Leptospira montravelensis</name>
    <dbReference type="NCBI Taxonomy" id="2484961"/>
    <lineage>
        <taxon>Bacteria</taxon>
        <taxon>Pseudomonadati</taxon>
        <taxon>Spirochaetota</taxon>
        <taxon>Spirochaetia</taxon>
        <taxon>Leptospirales</taxon>
        <taxon>Leptospiraceae</taxon>
        <taxon>Leptospira</taxon>
    </lineage>
</organism>
<sequence length="160" mass="18429">MLWISLMLVGIGLLLVWFWKKSSKTINIVPFVRKSFTQDLEKNTTVMESSSLEFAILFGAGTSELEKQSLDRLRKNLDPSLLSQIGYITLIGSADASGHLTTNRRLVKERISVVERYLFLLGIPKEKIRKIFLEPSFGRSPEERRLLRSVRIQYKIETLK</sequence>
<dbReference type="EMBL" id="RQFO01000009">
    <property type="protein sequence ID" value="TGL03841.1"/>
    <property type="molecule type" value="Genomic_DNA"/>
</dbReference>
<keyword evidence="2" id="KW-1185">Reference proteome</keyword>
<dbReference type="RefSeq" id="WP_135574899.1">
    <property type="nucleotide sequence ID" value="NZ_RQFN01000031.1"/>
</dbReference>
<evidence type="ECO:0000313" key="1">
    <source>
        <dbReference type="EMBL" id="TGL03841.1"/>
    </source>
</evidence>
<dbReference type="Proteomes" id="UP000297465">
    <property type="component" value="Unassembled WGS sequence"/>
</dbReference>
<dbReference type="SUPFAM" id="SSF103088">
    <property type="entry name" value="OmpA-like"/>
    <property type="match status" value="1"/>
</dbReference>
<reference evidence="2" key="1">
    <citation type="journal article" date="2019" name="PLoS Negl. Trop. Dis.">
        <title>Revisiting the worldwide diversity of Leptospira species in the environment.</title>
        <authorList>
            <person name="Vincent A.T."/>
            <person name="Schiettekatte O."/>
            <person name="Bourhy P."/>
            <person name="Veyrier F.J."/>
            <person name="Picardeau M."/>
        </authorList>
    </citation>
    <scope>NUCLEOTIDE SEQUENCE [LARGE SCALE GENOMIC DNA]</scope>
    <source>
        <strain evidence="2">201800278</strain>
    </source>
</reference>
<accession>A0ABY2LS86</accession>
<comment type="caution">
    <text evidence="1">The sequence shown here is derived from an EMBL/GenBank/DDBJ whole genome shotgun (WGS) entry which is preliminary data.</text>
</comment>
<name>A0ABY2LS86_9LEPT</name>
<evidence type="ECO:0000313" key="2">
    <source>
        <dbReference type="Proteomes" id="UP000297465"/>
    </source>
</evidence>